<accession>A0A545AKK9</accession>
<dbReference type="EMBL" id="VIRS01000022">
    <property type="protein sequence ID" value="TQS41863.1"/>
    <property type="molecule type" value="Genomic_DNA"/>
</dbReference>
<dbReference type="InParanoid" id="A0A545AKK9"/>
<comment type="caution">
    <text evidence="1">The sequence shown here is derived from an EMBL/GenBank/DDBJ whole genome shotgun (WGS) entry which is preliminary data.</text>
</comment>
<evidence type="ECO:0000313" key="1">
    <source>
        <dbReference type="EMBL" id="TQS41863.1"/>
    </source>
</evidence>
<sequence length="348" mass="39004">MGLQVILGYSFWGFLGSGVVDTPDGGRSHRRALIDGLRERGHRVVFLQANRDRDEAHLDLTPIYDWDAGYPDIDVLFLEWRWPIPGRNTTTCGTPGHTCDLHRQQQLLDVYSARGVPVLLWDKDRQLPAEHPIRRAPAVAVCEPALHPAPGAVSLLFPVADEALDGADPVTLTKLRRDLPLVYIGNQYDRDEAFDRHFAPAARRHTHLIAGKWPRSSQWSDLNFAGRIAFDAVDRLYRRSVATVLLLPDRYASVGHMTQRLFEAVLAGCLPLTPATIREASRFTPRQLHISDGDDAANRLEQLLAVVGEQDHAEVLHACLARLDQFRLSRQLDTVEHTLTGLALRRVG</sequence>
<proteinExistence type="predicted"/>
<name>A0A545AKK9_9ACTN</name>
<reference evidence="1 2" key="1">
    <citation type="submission" date="2019-07" db="EMBL/GenBank/DDBJ databases">
        <title>Cryptosporangium phraense sp. nov., isolated from plant litter.</title>
        <authorList>
            <person name="Suriyachadkun C."/>
        </authorList>
    </citation>
    <scope>NUCLEOTIDE SEQUENCE [LARGE SCALE GENOMIC DNA]</scope>
    <source>
        <strain evidence="1 2">A-T 5661</strain>
    </source>
</reference>
<evidence type="ECO:0008006" key="3">
    <source>
        <dbReference type="Google" id="ProtNLM"/>
    </source>
</evidence>
<dbReference type="AlphaFoldDB" id="A0A545AKK9"/>
<dbReference type="OrthoDB" id="3435153at2"/>
<gene>
    <name evidence="1" type="ORF">FL583_27670</name>
</gene>
<dbReference type="Proteomes" id="UP000317982">
    <property type="component" value="Unassembled WGS sequence"/>
</dbReference>
<protein>
    <recommendedName>
        <fullName evidence="3">Glycosyltransferase family 1 protein</fullName>
    </recommendedName>
</protein>
<organism evidence="1 2">
    <name type="scientific">Cryptosporangium phraense</name>
    <dbReference type="NCBI Taxonomy" id="2593070"/>
    <lineage>
        <taxon>Bacteria</taxon>
        <taxon>Bacillati</taxon>
        <taxon>Actinomycetota</taxon>
        <taxon>Actinomycetes</taxon>
        <taxon>Cryptosporangiales</taxon>
        <taxon>Cryptosporangiaceae</taxon>
        <taxon>Cryptosporangium</taxon>
    </lineage>
</organism>
<evidence type="ECO:0000313" key="2">
    <source>
        <dbReference type="Proteomes" id="UP000317982"/>
    </source>
</evidence>
<keyword evidence="2" id="KW-1185">Reference proteome</keyword>